<dbReference type="GO" id="GO:0005886">
    <property type="term" value="C:plasma membrane"/>
    <property type="evidence" value="ECO:0007669"/>
    <property type="project" value="UniProtKB-SubCell"/>
</dbReference>
<evidence type="ECO:0000313" key="14">
    <source>
        <dbReference type="Proteomes" id="UP000292120"/>
    </source>
</evidence>
<keyword evidence="10" id="KW-0175">Coiled coil</keyword>
<dbReference type="NCBIfam" id="TIGR01843">
    <property type="entry name" value="type_I_hlyD"/>
    <property type="match status" value="1"/>
</dbReference>
<dbReference type="RefSeq" id="WP_130966802.1">
    <property type="nucleotide sequence ID" value="NZ_SIXI01000002.1"/>
</dbReference>
<dbReference type="InterPro" id="IPR050739">
    <property type="entry name" value="MFP"/>
</dbReference>
<proteinExistence type="inferred from homology"/>
<keyword evidence="5 9" id="KW-0997">Cell inner membrane</keyword>
<evidence type="ECO:0000256" key="3">
    <source>
        <dbReference type="ARBA" id="ARBA00022448"/>
    </source>
</evidence>
<feature type="coiled-coil region" evidence="10">
    <location>
        <begin position="215"/>
        <end position="253"/>
    </location>
</feature>
<dbReference type="PANTHER" id="PTHR30386">
    <property type="entry name" value="MEMBRANE FUSION SUBUNIT OF EMRAB-TOLC MULTIDRUG EFFLUX PUMP"/>
    <property type="match status" value="1"/>
</dbReference>
<dbReference type="InterPro" id="IPR058625">
    <property type="entry name" value="MdtA-like_BSH"/>
</dbReference>
<dbReference type="Proteomes" id="UP000292120">
    <property type="component" value="Unassembled WGS sequence"/>
</dbReference>
<evidence type="ECO:0000256" key="7">
    <source>
        <dbReference type="ARBA" id="ARBA00022989"/>
    </source>
</evidence>
<comment type="caution">
    <text evidence="13">The sequence shown here is derived from an EMBL/GenBank/DDBJ whole genome shotgun (WGS) entry which is preliminary data.</text>
</comment>
<evidence type="ECO:0000256" key="2">
    <source>
        <dbReference type="ARBA" id="ARBA00009477"/>
    </source>
</evidence>
<dbReference type="PRINTS" id="PR01490">
    <property type="entry name" value="RTXTOXIND"/>
</dbReference>
<sequence>MSAFRLRWPWPVSGAARVRRAAPGDERFLAGAKAAQVIDGAPAVALTLWLLLAIVGFTFAWAYQAKVDQITRAEAKVIPDGREQIISSLEGGILRTLLVKEGMLVEQGQALVRLDPTRVEALQNEGQAKTLALKAAIVRLTAEASGKSLEFPEEVAAVPALVQGETDAFNARRQLLNEAVAVNRHSLGLLMREVAMAERMADKGVLSNVEVMRLRRQANDLLLQVQDRINRFRQEASSELVRVQTELAQLQEQMIVKQDVLSRTLIRSPIRGQVKHIRLGTVGGVIQPGAAIMEIVPVSEQVLVEARIKPADIGFVRLGMPVQVKLSAYDFYTYGGLKGRLDYLSPDALSDEPKSANQDNSYYRALIRADATELKKAGQPLPVIPGMTGTVEVRTGEQTVLSYVFRPLLKSREAFTER</sequence>
<gene>
    <name evidence="13" type="ORF">EYS42_05210</name>
</gene>
<dbReference type="Gene3D" id="2.40.50.100">
    <property type="match status" value="1"/>
</dbReference>
<keyword evidence="8 9" id="KW-0472">Membrane</keyword>
<feature type="transmembrane region" description="Helical" evidence="9">
    <location>
        <begin position="43"/>
        <end position="63"/>
    </location>
</feature>
<comment type="subcellular location">
    <subcellularLocation>
        <location evidence="1 9">Cell inner membrane</location>
        <topology evidence="1 9">Single-pass membrane protein</topology>
    </subcellularLocation>
</comment>
<evidence type="ECO:0000256" key="9">
    <source>
        <dbReference type="RuleBase" id="RU365093"/>
    </source>
</evidence>
<keyword evidence="14" id="KW-1185">Reference proteome</keyword>
<evidence type="ECO:0000259" key="11">
    <source>
        <dbReference type="Pfam" id="PF25917"/>
    </source>
</evidence>
<accession>A0A4Q9H4X7</accession>
<dbReference type="InterPro" id="IPR058982">
    <property type="entry name" value="Beta-barrel_AprE"/>
</dbReference>
<keyword evidence="3 9" id="KW-0813">Transport</keyword>
<dbReference type="Gene3D" id="2.40.30.170">
    <property type="match status" value="1"/>
</dbReference>
<dbReference type="InterPro" id="IPR010129">
    <property type="entry name" value="T1SS_HlyD"/>
</dbReference>
<protein>
    <recommendedName>
        <fullName evidence="9">Membrane fusion protein (MFP) family protein</fullName>
    </recommendedName>
</protein>
<evidence type="ECO:0000256" key="1">
    <source>
        <dbReference type="ARBA" id="ARBA00004377"/>
    </source>
</evidence>
<dbReference type="Pfam" id="PF26002">
    <property type="entry name" value="Beta-barrel_AprE"/>
    <property type="match status" value="1"/>
</dbReference>
<evidence type="ECO:0000256" key="4">
    <source>
        <dbReference type="ARBA" id="ARBA00022475"/>
    </source>
</evidence>
<evidence type="ECO:0000259" key="12">
    <source>
        <dbReference type="Pfam" id="PF26002"/>
    </source>
</evidence>
<dbReference type="PANTHER" id="PTHR30386:SF26">
    <property type="entry name" value="TRANSPORT PROTEIN COMB"/>
    <property type="match status" value="1"/>
</dbReference>
<dbReference type="EMBL" id="SIXI01000002">
    <property type="protein sequence ID" value="TBO32590.1"/>
    <property type="molecule type" value="Genomic_DNA"/>
</dbReference>
<evidence type="ECO:0000256" key="10">
    <source>
        <dbReference type="SAM" id="Coils"/>
    </source>
</evidence>
<reference evidence="13 14" key="1">
    <citation type="submission" date="2019-02" db="EMBL/GenBank/DDBJ databases">
        <title>Aquabacterium sp. strain KMB7.</title>
        <authorList>
            <person name="Chen W.-M."/>
        </authorList>
    </citation>
    <scope>NUCLEOTIDE SEQUENCE [LARGE SCALE GENOMIC DNA]</scope>
    <source>
        <strain evidence="13 14">KMB7</strain>
    </source>
</reference>
<name>A0A4Q9H4X7_9BURK</name>
<evidence type="ECO:0000256" key="5">
    <source>
        <dbReference type="ARBA" id="ARBA00022519"/>
    </source>
</evidence>
<keyword evidence="6 9" id="KW-0812">Transmembrane</keyword>
<keyword evidence="4 9" id="KW-1003">Cell membrane</keyword>
<dbReference type="Pfam" id="PF25917">
    <property type="entry name" value="BSH_RND"/>
    <property type="match status" value="1"/>
</dbReference>
<comment type="similarity">
    <text evidence="2 9">Belongs to the membrane fusion protein (MFP) (TC 8.A.1) family.</text>
</comment>
<evidence type="ECO:0000256" key="6">
    <source>
        <dbReference type="ARBA" id="ARBA00022692"/>
    </source>
</evidence>
<dbReference type="AlphaFoldDB" id="A0A4Q9H4X7"/>
<evidence type="ECO:0000256" key="8">
    <source>
        <dbReference type="ARBA" id="ARBA00023136"/>
    </source>
</evidence>
<feature type="domain" description="AprE-like beta-barrel" evidence="12">
    <location>
        <begin position="303"/>
        <end position="396"/>
    </location>
</feature>
<dbReference type="OrthoDB" id="9775513at2"/>
<organism evidence="13 14">
    <name type="scientific">Aquabacterium lacunae</name>
    <dbReference type="NCBI Taxonomy" id="2528630"/>
    <lineage>
        <taxon>Bacteria</taxon>
        <taxon>Pseudomonadati</taxon>
        <taxon>Pseudomonadota</taxon>
        <taxon>Betaproteobacteria</taxon>
        <taxon>Burkholderiales</taxon>
        <taxon>Aquabacterium</taxon>
    </lineage>
</organism>
<feature type="domain" description="Multidrug resistance protein MdtA-like barrel-sandwich hybrid" evidence="11">
    <location>
        <begin position="91"/>
        <end position="292"/>
    </location>
</feature>
<dbReference type="GO" id="GO:0015031">
    <property type="term" value="P:protein transport"/>
    <property type="evidence" value="ECO:0007669"/>
    <property type="project" value="InterPro"/>
</dbReference>
<keyword evidence="7 9" id="KW-1133">Transmembrane helix</keyword>
<evidence type="ECO:0000313" key="13">
    <source>
        <dbReference type="EMBL" id="TBO32590.1"/>
    </source>
</evidence>